<dbReference type="InterPro" id="IPR001245">
    <property type="entry name" value="Ser-Thr/Tyr_kinase_cat_dom"/>
</dbReference>
<reference evidence="2 3" key="1">
    <citation type="journal article" date="2016" name="Mol. Biol. Evol.">
        <title>Comparative Genomics of Early-Diverging Mushroom-Forming Fungi Provides Insights into the Origins of Lignocellulose Decay Capabilities.</title>
        <authorList>
            <person name="Nagy L.G."/>
            <person name="Riley R."/>
            <person name="Tritt A."/>
            <person name="Adam C."/>
            <person name="Daum C."/>
            <person name="Floudas D."/>
            <person name="Sun H."/>
            <person name="Yadav J.S."/>
            <person name="Pangilinan J."/>
            <person name="Larsson K.H."/>
            <person name="Matsuura K."/>
            <person name="Barry K."/>
            <person name="Labutti K."/>
            <person name="Kuo R."/>
            <person name="Ohm R.A."/>
            <person name="Bhattacharya S.S."/>
            <person name="Shirouzu T."/>
            <person name="Yoshinaga Y."/>
            <person name="Martin F.M."/>
            <person name="Grigoriev I.V."/>
            <person name="Hibbett D.S."/>
        </authorList>
    </citation>
    <scope>NUCLEOTIDE SEQUENCE [LARGE SCALE GENOMIC DNA]</scope>
    <source>
        <strain evidence="2 3">HHB12029</strain>
    </source>
</reference>
<name>A0A165CLA7_EXIGL</name>
<gene>
    <name evidence="2" type="ORF">EXIGLDRAFT_778318</name>
</gene>
<dbReference type="PANTHER" id="PTHR44329">
    <property type="entry name" value="SERINE/THREONINE-PROTEIN KINASE TNNI3K-RELATED"/>
    <property type="match status" value="1"/>
</dbReference>
<dbReference type="Gene3D" id="1.10.510.10">
    <property type="entry name" value="Transferase(Phosphotransferase) domain 1"/>
    <property type="match status" value="1"/>
</dbReference>
<keyword evidence="2" id="KW-0808">Transferase</keyword>
<dbReference type="InterPro" id="IPR011009">
    <property type="entry name" value="Kinase-like_dom_sf"/>
</dbReference>
<dbReference type="SUPFAM" id="SSF56112">
    <property type="entry name" value="Protein kinase-like (PK-like)"/>
    <property type="match status" value="1"/>
</dbReference>
<dbReference type="Proteomes" id="UP000077266">
    <property type="component" value="Unassembled WGS sequence"/>
</dbReference>
<dbReference type="GO" id="GO:0005524">
    <property type="term" value="F:ATP binding"/>
    <property type="evidence" value="ECO:0007669"/>
    <property type="project" value="InterPro"/>
</dbReference>
<accession>A0A165CLA7</accession>
<dbReference type="OrthoDB" id="1924919at2759"/>
<sequence length="428" mass="48444">MTSCLPVLRFINFWRQKLRPPPDDYELEDLVSSSSESSRPPSPIVGYWLGDGHGPYITSEIEELSTSASKHGGMADIYEARWRPSGSRVSVRVAVKVMRFGRGAVVKKAFKRLSNEVEVWRTLEHRNVLPFYGLCAWAKTNIPALISPWCHNGDITAYISALDLRGCPILERMKLDLIAQVFTGVQYLHTHVPKIVHADIKGGNVLISDHGVARLGDFGLASVISDDPVIQLFTRARWMREFEAFAHTFVARRQELVGVLRLARRPAASAESDVLQVFKEPWTLVELELLDYVEQFGGISRFLTTENRFRAVEEKAAQLQQRDPTFCSELVVWQDADLIRTALDEFDVHSIVARHRPAYGYTLSIAVDALRLAESSELSQDIADLPLVHDINGGEDDAETDIIQTIRNAQEPRMFRVHGHCWILIIFW</sequence>
<dbReference type="Pfam" id="PF07714">
    <property type="entry name" value="PK_Tyr_Ser-Thr"/>
    <property type="match status" value="1"/>
</dbReference>
<evidence type="ECO:0000313" key="3">
    <source>
        <dbReference type="Proteomes" id="UP000077266"/>
    </source>
</evidence>
<proteinExistence type="predicted"/>
<feature type="domain" description="Protein kinase" evidence="1">
    <location>
        <begin position="63"/>
        <end position="370"/>
    </location>
</feature>
<keyword evidence="3" id="KW-1185">Reference proteome</keyword>
<dbReference type="InParanoid" id="A0A165CLA7"/>
<keyword evidence="2" id="KW-0418">Kinase</keyword>
<dbReference type="GO" id="GO:0004674">
    <property type="term" value="F:protein serine/threonine kinase activity"/>
    <property type="evidence" value="ECO:0007669"/>
    <property type="project" value="TreeGrafter"/>
</dbReference>
<dbReference type="PROSITE" id="PS00108">
    <property type="entry name" value="PROTEIN_KINASE_ST"/>
    <property type="match status" value="1"/>
</dbReference>
<organism evidence="2 3">
    <name type="scientific">Exidia glandulosa HHB12029</name>
    <dbReference type="NCBI Taxonomy" id="1314781"/>
    <lineage>
        <taxon>Eukaryota</taxon>
        <taxon>Fungi</taxon>
        <taxon>Dikarya</taxon>
        <taxon>Basidiomycota</taxon>
        <taxon>Agaricomycotina</taxon>
        <taxon>Agaricomycetes</taxon>
        <taxon>Auriculariales</taxon>
        <taxon>Exidiaceae</taxon>
        <taxon>Exidia</taxon>
    </lineage>
</organism>
<evidence type="ECO:0000313" key="2">
    <source>
        <dbReference type="EMBL" id="KZV82678.1"/>
    </source>
</evidence>
<evidence type="ECO:0000259" key="1">
    <source>
        <dbReference type="PROSITE" id="PS50011"/>
    </source>
</evidence>
<dbReference type="PROSITE" id="PS50011">
    <property type="entry name" value="PROTEIN_KINASE_DOM"/>
    <property type="match status" value="1"/>
</dbReference>
<dbReference type="SMART" id="SM00220">
    <property type="entry name" value="S_TKc"/>
    <property type="match status" value="1"/>
</dbReference>
<protein>
    <submittedName>
        <fullName evidence="2">Kinase-like protein</fullName>
    </submittedName>
</protein>
<dbReference type="AlphaFoldDB" id="A0A165CLA7"/>
<dbReference type="InterPro" id="IPR008271">
    <property type="entry name" value="Ser/Thr_kinase_AS"/>
</dbReference>
<dbReference type="InterPro" id="IPR051681">
    <property type="entry name" value="Ser/Thr_Kinases-Pseudokinases"/>
</dbReference>
<dbReference type="InterPro" id="IPR000719">
    <property type="entry name" value="Prot_kinase_dom"/>
</dbReference>
<dbReference type="EMBL" id="KV426309">
    <property type="protein sequence ID" value="KZV82678.1"/>
    <property type="molecule type" value="Genomic_DNA"/>
</dbReference>